<comment type="caution">
    <text evidence="2">The sequence shown here is derived from an EMBL/GenBank/DDBJ whole genome shotgun (WGS) entry which is preliminary data.</text>
</comment>
<dbReference type="Pfam" id="PF13994">
    <property type="entry name" value="PgaD"/>
    <property type="match status" value="1"/>
</dbReference>
<dbReference type="EMBL" id="JAQRFI010000004">
    <property type="protein sequence ID" value="MDC9588246.1"/>
    <property type="molecule type" value="Genomic_DNA"/>
</dbReference>
<gene>
    <name evidence="2" type="primary">pgaD</name>
    <name evidence="2" type="ORF">PSI23_02685</name>
</gene>
<protein>
    <submittedName>
        <fullName evidence="2">Poly-beta-1,6-N-acetyl-D-glucosamine biosynthesis protein PgaD</fullName>
    </submittedName>
</protein>
<evidence type="ECO:0000313" key="2">
    <source>
        <dbReference type="EMBL" id="MDC9588246.1"/>
    </source>
</evidence>
<dbReference type="InterPro" id="IPR023829">
    <property type="entry name" value="PGA_PgaD"/>
</dbReference>
<keyword evidence="3" id="KW-1185">Reference proteome</keyword>
<evidence type="ECO:0000313" key="3">
    <source>
        <dbReference type="Proteomes" id="UP001217178"/>
    </source>
</evidence>
<organism evidence="2 3">
    <name type="scientific">Xenorhabdus yunnanensis</name>
    <dbReference type="NCBI Taxonomy" id="3025878"/>
    <lineage>
        <taxon>Bacteria</taxon>
        <taxon>Pseudomonadati</taxon>
        <taxon>Pseudomonadota</taxon>
        <taxon>Gammaproteobacteria</taxon>
        <taxon>Enterobacterales</taxon>
        <taxon>Morganellaceae</taxon>
        <taxon>Xenorhabdus</taxon>
    </lineage>
</organism>
<evidence type="ECO:0000256" key="1">
    <source>
        <dbReference type="SAM" id="Phobius"/>
    </source>
</evidence>
<feature type="transmembrane region" description="Helical" evidence="1">
    <location>
        <begin position="63"/>
        <end position="83"/>
    </location>
</feature>
<sequence length="143" mass="16496">MKDPLIFTEQRLSPRLIDILLTVLAWVGFIYLFTMGLSHFSHNGPRPFVSVFTSAFTLEPGSIVLYIAIAIFNALLLIGWAKYNQRRFRTERRRHRPVLTHAEIAQSFILEKNLLDILRQSKVSSITYDNHGHIISIDENTSK</sequence>
<reference evidence="2 3" key="1">
    <citation type="submission" date="2023-02" db="EMBL/GenBank/DDBJ databases">
        <title>Entomopathogenic bacteria.</title>
        <authorList>
            <person name="Machado R.A."/>
        </authorList>
    </citation>
    <scope>NUCLEOTIDE SEQUENCE [LARGE SCALE GENOMIC DNA]</scope>
    <source>
        <strain evidence="2 3">XENO-10</strain>
    </source>
</reference>
<keyword evidence="1" id="KW-1133">Transmembrane helix</keyword>
<keyword evidence="1" id="KW-0472">Membrane</keyword>
<feature type="transmembrane region" description="Helical" evidence="1">
    <location>
        <begin position="12"/>
        <end position="33"/>
    </location>
</feature>
<dbReference type="RefSeq" id="WP_273553622.1">
    <property type="nucleotide sequence ID" value="NZ_JAQRFI010000004.1"/>
</dbReference>
<proteinExistence type="predicted"/>
<accession>A0ABT5LB09</accession>
<name>A0ABT5LB09_9GAMM</name>
<dbReference type="NCBIfam" id="TIGR03940">
    <property type="entry name" value="PGA_PgaD"/>
    <property type="match status" value="1"/>
</dbReference>
<keyword evidence="1" id="KW-0812">Transmembrane</keyword>
<dbReference type="Proteomes" id="UP001217178">
    <property type="component" value="Unassembled WGS sequence"/>
</dbReference>